<dbReference type="AlphaFoldDB" id="A0A7J6QM09"/>
<gene>
    <name evidence="2" type="ORF">FOZ62_007432</name>
</gene>
<protein>
    <submittedName>
        <fullName evidence="2">Uncharacterized protein</fullName>
    </submittedName>
</protein>
<evidence type="ECO:0000256" key="1">
    <source>
        <dbReference type="SAM" id="MobiDB-lite"/>
    </source>
</evidence>
<proteinExistence type="predicted"/>
<feature type="non-terminal residue" evidence="2">
    <location>
        <position position="260"/>
    </location>
</feature>
<feature type="compositionally biased region" description="Basic and acidic residues" evidence="1">
    <location>
        <begin position="242"/>
        <end position="260"/>
    </location>
</feature>
<organism evidence="2 3">
    <name type="scientific">Perkinsus olseni</name>
    <name type="common">Perkinsus atlanticus</name>
    <dbReference type="NCBI Taxonomy" id="32597"/>
    <lineage>
        <taxon>Eukaryota</taxon>
        <taxon>Sar</taxon>
        <taxon>Alveolata</taxon>
        <taxon>Perkinsozoa</taxon>
        <taxon>Perkinsea</taxon>
        <taxon>Perkinsida</taxon>
        <taxon>Perkinsidae</taxon>
        <taxon>Perkinsus</taxon>
    </lineage>
</organism>
<accession>A0A7J6QM09</accession>
<feature type="non-terminal residue" evidence="2">
    <location>
        <position position="1"/>
    </location>
</feature>
<name>A0A7J6QM09_PEROL</name>
<dbReference type="EMBL" id="JABANM010028765">
    <property type="protein sequence ID" value="KAF4709171.1"/>
    <property type="molecule type" value="Genomic_DNA"/>
</dbReference>
<dbReference type="Proteomes" id="UP000574390">
    <property type="component" value="Unassembled WGS sequence"/>
</dbReference>
<evidence type="ECO:0000313" key="2">
    <source>
        <dbReference type="EMBL" id="KAF4709171.1"/>
    </source>
</evidence>
<sequence length="260" mass="29964">NWYCDKYYWWQWCGEVAFVRTKALAESIKKMSARVKKAATQLESLDAQIDGFRLNESLRLIDPTGEHDGLTPRAASLYKAVQVEQPAVESAFKEKYPELHELEDTIKAQVDASKDMMGEQFTKSSEEASGNIERLAKHLLEQTEETDKNLQKTVGKLSKAAMRLLRKVARGSSRYLRRVQKDNDRVASRSSRLIDDAANIIAKVNRMMASAGPREKHLLMAMVGKLRERLVQEQARQQRRIRPYERKEDRALDREREKIG</sequence>
<feature type="region of interest" description="Disordered" evidence="1">
    <location>
        <begin position="234"/>
        <end position="260"/>
    </location>
</feature>
<evidence type="ECO:0000313" key="3">
    <source>
        <dbReference type="Proteomes" id="UP000574390"/>
    </source>
</evidence>
<comment type="caution">
    <text evidence="2">The sequence shown here is derived from an EMBL/GenBank/DDBJ whole genome shotgun (WGS) entry which is preliminary data.</text>
</comment>
<reference evidence="2 3" key="1">
    <citation type="submission" date="2020-04" db="EMBL/GenBank/DDBJ databases">
        <title>Perkinsus olseni comparative genomics.</title>
        <authorList>
            <person name="Bogema D.R."/>
        </authorList>
    </citation>
    <scope>NUCLEOTIDE SEQUENCE [LARGE SCALE GENOMIC DNA]</scope>
    <source>
        <strain evidence="2">ATCC PRA-205</strain>
    </source>
</reference>